<dbReference type="RefSeq" id="WP_009194744.1">
    <property type="nucleotide sequence ID" value="NZ_AODQ01000024.1"/>
</dbReference>
<dbReference type="PANTHER" id="PTHR40031">
    <property type="entry name" value="HYPOTHETICAL MEMBRANE SPANNING PROTEIN"/>
    <property type="match status" value="1"/>
</dbReference>
<dbReference type="Pfam" id="PF04307">
    <property type="entry name" value="YdjM"/>
    <property type="match status" value="1"/>
</dbReference>
<reference evidence="2 3" key="1">
    <citation type="journal article" date="2013" name="Genome Announc.">
        <title>Draft Genome Sequence of Cesiribacter andamanensis Strain AMV16T, Isolated from a Soil Sample from a Mud Volcano in the Andaman Islands, India.</title>
        <authorList>
            <person name="Shivaji S."/>
            <person name="Ara S."/>
            <person name="Begum Z."/>
            <person name="Srinivas T.N."/>
            <person name="Singh A."/>
            <person name="Kumar Pinnaka A."/>
        </authorList>
    </citation>
    <scope>NUCLEOTIDE SEQUENCE [LARGE SCALE GENOMIC DNA]</scope>
    <source>
        <strain evidence="2 3">AMV16</strain>
    </source>
</reference>
<dbReference type="InterPro" id="IPR053170">
    <property type="entry name" value="Transcription_regulator"/>
</dbReference>
<feature type="transmembrane region" description="Helical" evidence="1">
    <location>
        <begin position="158"/>
        <end position="176"/>
    </location>
</feature>
<feature type="transmembrane region" description="Helical" evidence="1">
    <location>
        <begin position="89"/>
        <end position="110"/>
    </location>
</feature>
<feature type="transmembrane region" description="Helical" evidence="1">
    <location>
        <begin position="122"/>
        <end position="146"/>
    </location>
</feature>
<keyword evidence="1" id="KW-0812">Transmembrane</keyword>
<dbReference type="eggNOG" id="COG1988">
    <property type="taxonomic scope" value="Bacteria"/>
</dbReference>
<dbReference type="InterPro" id="IPR007404">
    <property type="entry name" value="YdjM-like"/>
</dbReference>
<dbReference type="STRING" id="1279009.ADICEAN_01344"/>
<evidence type="ECO:0000256" key="1">
    <source>
        <dbReference type="SAM" id="Phobius"/>
    </source>
</evidence>
<evidence type="ECO:0008006" key="4">
    <source>
        <dbReference type="Google" id="ProtNLM"/>
    </source>
</evidence>
<dbReference type="PATRIC" id="fig|1279009.4.peg.1360"/>
<gene>
    <name evidence="2" type="ORF">ADICEAN_01344</name>
</gene>
<proteinExistence type="predicted"/>
<feature type="transmembrane region" description="Helical" evidence="1">
    <location>
        <begin position="59"/>
        <end position="77"/>
    </location>
</feature>
<organism evidence="2 3">
    <name type="scientific">Cesiribacter andamanensis AMV16</name>
    <dbReference type="NCBI Taxonomy" id="1279009"/>
    <lineage>
        <taxon>Bacteria</taxon>
        <taxon>Pseudomonadati</taxon>
        <taxon>Bacteroidota</taxon>
        <taxon>Cytophagia</taxon>
        <taxon>Cytophagales</taxon>
        <taxon>Cesiribacteraceae</taxon>
        <taxon>Cesiribacter</taxon>
    </lineage>
</organism>
<comment type="caution">
    <text evidence="2">The sequence shown here is derived from an EMBL/GenBank/DDBJ whole genome shotgun (WGS) entry which is preliminary data.</text>
</comment>
<dbReference type="EMBL" id="AODQ01000024">
    <property type="protein sequence ID" value="EMR03495.1"/>
    <property type="molecule type" value="Genomic_DNA"/>
</dbReference>
<evidence type="ECO:0000313" key="2">
    <source>
        <dbReference type="EMBL" id="EMR03495.1"/>
    </source>
</evidence>
<dbReference type="Proteomes" id="UP000011910">
    <property type="component" value="Unassembled WGS sequence"/>
</dbReference>
<protein>
    <recommendedName>
        <fullName evidence="4">Inner membrane protein</fullName>
    </recommendedName>
</protein>
<dbReference type="OrthoDB" id="9781927at2"/>
<sequence>MDSLTQIVLGAAVGEAVAGKQLGNRALFWGAVAGTIPDLDVLANPFLDTVGELTFHRSFSHSLLFALLFAPLLALALHRWQGRISWQRWFWLFFLGFTTHALLDSFTSWGTQLFWPFSRYGVAFYNIFVIDPLYTLPFLLLLLAAAFYPRQSSMRRRLCWWGIGISSGYLLLSLVFQQLAAGVFERSLEAQGVQAERMIVKATPFNILFWSATAEADGGFYNGFYSIFDSNTSIDFTYLPRQEDLLDPYRQEEELQKLLYVTKGYYTVEQDSSQQNGLLINDQRFGQFNGWQDGRGQFVFVYTLQPGPEGVKIGQREFDWRPDSDYLKAYLSRVLGE</sequence>
<dbReference type="AlphaFoldDB" id="M7NP40"/>
<keyword evidence="3" id="KW-1185">Reference proteome</keyword>
<accession>M7NP40</accession>
<evidence type="ECO:0000313" key="3">
    <source>
        <dbReference type="Proteomes" id="UP000011910"/>
    </source>
</evidence>
<keyword evidence="1" id="KW-1133">Transmembrane helix</keyword>
<dbReference type="PANTHER" id="PTHR40031:SF1">
    <property type="entry name" value="MEMBRANE-BOUND METAL-DEPENDENT HYDROLASE"/>
    <property type="match status" value="1"/>
</dbReference>
<name>M7NP40_9BACT</name>
<keyword evidence="1" id="KW-0472">Membrane</keyword>